<dbReference type="EMBL" id="JAUSVP010000014">
    <property type="protein sequence ID" value="MDQ0449308.1"/>
    <property type="molecule type" value="Genomic_DNA"/>
</dbReference>
<evidence type="ECO:0000256" key="2">
    <source>
        <dbReference type="ARBA" id="ARBA00012534"/>
    </source>
</evidence>
<dbReference type="InterPro" id="IPR019734">
    <property type="entry name" value="TPR_rpt"/>
</dbReference>
<keyword evidence="3 7" id="KW-0489">Methyltransferase</keyword>
<dbReference type="PANTHER" id="PTHR24422:SF19">
    <property type="entry name" value="CHEMOTAXIS PROTEIN METHYLTRANSFERASE"/>
    <property type="match status" value="1"/>
</dbReference>
<accession>A0ABU0I5K0</accession>
<dbReference type="InterPro" id="IPR000780">
    <property type="entry name" value="CheR_MeTrfase"/>
</dbReference>
<evidence type="ECO:0000313" key="8">
    <source>
        <dbReference type="Proteomes" id="UP001231124"/>
    </source>
</evidence>
<evidence type="ECO:0000256" key="1">
    <source>
        <dbReference type="ARBA" id="ARBA00001541"/>
    </source>
</evidence>
<evidence type="ECO:0000256" key="4">
    <source>
        <dbReference type="ARBA" id="ARBA00022679"/>
    </source>
</evidence>
<dbReference type="SUPFAM" id="SSF53335">
    <property type="entry name" value="S-adenosyl-L-methionine-dependent methyltransferases"/>
    <property type="match status" value="1"/>
</dbReference>
<dbReference type="Gene3D" id="1.10.155.10">
    <property type="entry name" value="Chemotaxis receptor methyltransferase CheR, N-terminal domain"/>
    <property type="match status" value="1"/>
</dbReference>
<feature type="domain" description="CheR-type methyltransferase" evidence="6">
    <location>
        <begin position="13"/>
        <end position="292"/>
    </location>
</feature>
<dbReference type="PRINTS" id="PR00996">
    <property type="entry name" value="CHERMTFRASE"/>
</dbReference>
<dbReference type="InterPro" id="IPR036804">
    <property type="entry name" value="CheR_N_sf"/>
</dbReference>
<dbReference type="SMART" id="SM00028">
    <property type="entry name" value="TPR"/>
    <property type="match status" value="2"/>
</dbReference>
<name>A0ABU0I5K0_9HYPH</name>
<dbReference type="InterPro" id="IPR022641">
    <property type="entry name" value="CheR_N"/>
</dbReference>
<evidence type="ECO:0000256" key="3">
    <source>
        <dbReference type="ARBA" id="ARBA00022603"/>
    </source>
</evidence>
<dbReference type="InterPro" id="IPR011990">
    <property type="entry name" value="TPR-like_helical_dom_sf"/>
</dbReference>
<dbReference type="GO" id="GO:0008983">
    <property type="term" value="F:protein-glutamate O-methyltransferase activity"/>
    <property type="evidence" value="ECO:0007669"/>
    <property type="project" value="UniProtKB-EC"/>
</dbReference>
<dbReference type="CDD" id="cd02440">
    <property type="entry name" value="AdoMet_MTases"/>
    <property type="match status" value="1"/>
</dbReference>
<dbReference type="Pfam" id="PF03705">
    <property type="entry name" value="CheR_N"/>
    <property type="match status" value="1"/>
</dbReference>
<evidence type="ECO:0000256" key="5">
    <source>
        <dbReference type="ARBA" id="ARBA00022691"/>
    </source>
</evidence>
<reference evidence="7 8" key="1">
    <citation type="submission" date="2023-07" db="EMBL/GenBank/DDBJ databases">
        <title>Genomic Encyclopedia of Type Strains, Phase IV (KMG-IV): sequencing the most valuable type-strain genomes for metagenomic binning, comparative biology and taxonomic classification.</title>
        <authorList>
            <person name="Goeker M."/>
        </authorList>
    </citation>
    <scope>NUCLEOTIDE SEQUENCE [LARGE SCALE GENOMIC DNA]</scope>
    <source>
        <strain evidence="7 8">DSM 19013</strain>
    </source>
</reference>
<dbReference type="PROSITE" id="PS50123">
    <property type="entry name" value="CHER"/>
    <property type="match status" value="1"/>
</dbReference>
<keyword evidence="4 7" id="KW-0808">Transferase</keyword>
<dbReference type="GO" id="GO:0032259">
    <property type="term" value="P:methylation"/>
    <property type="evidence" value="ECO:0007669"/>
    <property type="project" value="UniProtKB-KW"/>
</dbReference>
<dbReference type="SMART" id="SM00138">
    <property type="entry name" value="MeTrc"/>
    <property type="match status" value="1"/>
</dbReference>
<dbReference type="InterPro" id="IPR050903">
    <property type="entry name" value="Bact_Chemotaxis_MeTrfase"/>
</dbReference>
<dbReference type="SUPFAM" id="SSF48452">
    <property type="entry name" value="TPR-like"/>
    <property type="match status" value="1"/>
</dbReference>
<comment type="catalytic activity">
    <reaction evidence="1">
        <text>L-glutamyl-[protein] + S-adenosyl-L-methionine = [protein]-L-glutamate 5-O-methyl ester + S-adenosyl-L-homocysteine</text>
        <dbReference type="Rhea" id="RHEA:24452"/>
        <dbReference type="Rhea" id="RHEA-COMP:10208"/>
        <dbReference type="Rhea" id="RHEA-COMP:10311"/>
        <dbReference type="ChEBI" id="CHEBI:29973"/>
        <dbReference type="ChEBI" id="CHEBI:57856"/>
        <dbReference type="ChEBI" id="CHEBI:59789"/>
        <dbReference type="ChEBI" id="CHEBI:82795"/>
        <dbReference type="EC" id="2.1.1.80"/>
    </reaction>
</comment>
<gene>
    <name evidence="7" type="ORF">QO012_003825</name>
</gene>
<comment type="caution">
    <text evidence="7">The sequence shown here is derived from an EMBL/GenBank/DDBJ whole genome shotgun (WGS) entry which is preliminary data.</text>
</comment>
<dbReference type="Gene3D" id="1.25.40.10">
    <property type="entry name" value="Tetratricopeptide repeat domain"/>
    <property type="match status" value="1"/>
</dbReference>
<organism evidence="7 8">
    <name type="scientific">Methylobacterium aerolatum</name>
    <dbReference type="NCBI Taxonomy" id="418708"/>
    <lineage>
        <taxon>Bacteria</taxon>
        <taxon>Pseudomonadati</taxon>
        <taxon>Pseudomonadota</taxon>
        <taxon>Alphaproteobacteria</taxon>
        <taxon>Hyphomicrobiales</taxon>
        <taxon>Methylobacteriaceae</taxon>
        <taxon>Methylobacterium</taxon>
    </lineage>
</organism>
<protein>
    <recommendedName>
        <fullName evidence="2">protein-glutamate O-methyltransferase</fullName>
        <ecNumber evidence="2">2.1.1.80</ecNumber>
    </recommendedName>
</protein>
<dbReference type="SUPFAM" id="SSF47757">
    <property type="entry name" value="Chemotaxis receptor methyltransferase CheR, N-terminal domain"/>
    <property type="match status" value="1"/>
</dbReference>
<dbReference type="InterPro" id="IPR022642">
    <property type="entry name" value="CheR_C"/>
</dbReference>
<dbReference type="RefSeq" id="WP_238206622.1">
    <property type="nucleotide sequence ID" value="NZ_BPQE01000027.1"/>
</dbReference>
<evidence type="ECO:0000313" key="7">
    <source>
        <dbReference type="EMBL" id="MDQ0449308.1"/>
    </source>
</evidence>
<keyword evidence="8" id="KW-1185">Reference proteome</keyword>
<dbReference type="Pfam" id="PF01739">
    <property type="entry name" value="CheR"/>
    <property type="match status" value="1"/>
</dbReference>
<proteinExistence type="predicted"/>
<keyword evidence="5" id="KW-0949">S-adenosyl-L-methionine</keyword>
<dbReference type="EC" id="2.1.1.80" evidence="2"/>
<dbReference type="InterPro" id="IPR029063">
    <property type="entry name" value="SAM-dependent_MTases_sf"/>
</dbReference>
<dbReference type="PANTHER" id="PTHR24422">
    <property type="entry name" value="CHEMOTAXIS PROTEIN METHYLTRANSFERASE"/>
    <property type="match status" value="1"/>
</dbReference>
<sequence length="504" mass="54544">MSRQGRQGRDLHADPAFPALKTRLIARTGHAYYADKDDLLLDRLHRRLRATGLADLATYAALLSDLARGEEEWRKLEAEITIGETFFFRYSEQFTALRTTILPGLVEARAREKVLRIWSAGCSTGAEPYSLAILVRELLGEALPDWRVSILGTDISIEALATARAAEYGRWALRTMPPEERLRYFSHLPARPGVRREGGFALRPEFREMVRFARGNLLALAQPGAVEGEPYDLILCRNVLIYFDAATVLRVVRGLGQRLRPDGWLLLGHAEPNPAFSAFLDPLSLPGTVAYRPGGLGAPPVLAPDCPAAFAPPPFIPADPPEVHAALSAVLPLPAPLPAPTGVTGEAGPSGDGLPEVLEPEEAIARVRALADAGESGAAWRALREAIVTEPMNPRLRFYEGLVAGSLGREAEAERALRAALYLDRDFVMAHYHLGMMLLAQERWSEARRTLDNARALSQALPPDAPLPEGDGALAADVAGGVALALATVASSRAGDRETMRGPA</sequence>
<evidence type="ECO:0000259" key="6">
    <source>
        <dbReference type="PROSITE" id="PS50123"/>
    </source>
</evidence>
<dbReference type="Proteomes" id="UP001231124">
    <property type="component" value="Unassembled WGS sequence"/>
</dbReference>
<dbReference type="Gene3D" id="3.40.50.150">
    <property type="entry name" value="Vaccinia Virus protein VP39"/>
    <property type="match status" value="1"/>
</dbReference>